<keyword evidence="4 8" id="KW-0032">Aminotransferase</keyword>
<dbReference type="OrthoDB" id="9802328at2"/>
<evidence type="ECO:0000256" key="6">
    <source>
        <dbReference type="ARBA" id="ARBA00022898"/>
    </source>
</evidence>
<dbReference type="GO" id="GO:1901605">
    <property type="term" value="P:alpha-amino acid metabolic process"/>
    <property type="evidence" value="ECO:0007669"/>
    <property type="project" value="TreeGrafter"/>
</dbReference>
<evidence type="ECO:0000313" key="9">
    <source>
        <dbReference type="Proteomes" id="UP000234950"/>
    </source>
</evidence>
<dbReference type="RefSeq" id="WP_101646482.1">
    <property type="nucleotide sequence ID" value="NZ_PGVE01000017.1"/>
</dbReference>
<name>A0A2N5HSH0_9BACI</name>
<dbReference type="InterPro" id="IPR015424">
    <property type="entry name" value="PyrdxlP-dep_Trfase"/>
</dbReference>
<dbReference type="CDD" id="cd00609">
    <property type="entry name" value="AAT_like"/>
    <property type="match status" value="1"/>
</dbReference>
<dbReference type="InterPro" id="IPR015422">
    <property type="entry name" value="PyrdxlP-dep_Trfase_small"/>
</dbReference>
<dbReference type="InterPro" id="IPR004839">
    <property type="entry name" value="Aminotransferase_I/II_large"/>
</dbReference>
<organism evidence="8 9">
    <name type="scientific">Neobacillus cucumis</name>
    <dbReference type="NCBI Taxonomy" id="1740721"/>
    <lineage>
        <taxon>Bacteria</taxon>
        <taxon>Bacillati</taxon>
        <taxon>Bacillota</taxon>
        <taxon>Bacilli</taxon>
        <taxon>Bacillales</taxon>
        <taxon>Bacillaceae</taxon>
        <taxon>Neobacillus</taxon>
    </lineage>
</organism>
<evidence type="ECO:0000256" key="3">
    <source>
        <dbReference type="ARBA" id="ARBA00011738"/>
    </source>
</evidence>
<evidence type="ECO:0000259" key="7">
    <source>
        <dbReference type="Pfam" id="PF00155"/>
    </source>
</evidence>
<gene>
    <name evidence="8" type="ORF">CVD27_03400</name>
</gene>
<dbReference type="InterPro" id="IPR050859">
    <property type="entry name" value="Class-I_PLP-dep_aminotransf"/>
</dbReference>
<accession>A0A2N5HSH0</accession>
<evidence type="ECO:0000256" key="5">
    <source>
        <dbReference type="ARBA" id="ARBA00022679"/>
    </source>
</evidence>
<dbReference type="Pfam" id="PF00155">
    <property type="entry name" value="Aminotran_1_2"/>
    <property type="match status" value="1"/>
</dbReference>
<dbReference type="Proteomes" id="UP000234950">
    <property type="component" value="Unassembled WGS sequence"/>
</dbReference>
<comment type="cofactor">
    <cofactor evidence="1">
        <name>pyridoxal 5'-phosphate</name>
        <dbReference type="ChEBI" id="CHEBI:597326"/>
    </cofactor>
</comment>
<comment type="similarity">
    <text evidence="2">Belongs to the class-I pyridoxal-phosphate-dependent aminotransferase family.</text>
</comment>
<evidence type="ECO:0000256" key="2">
    <source>
        <dbReference type="ARBA" id="ARBA00007441"/>
    </source>
</evidence>
<comment type="subunit">
    <text evidence="3">Homodimer.</text>
</comment>
<sequence length="407" mass="45899">MTVLKEYTYSKRFPNLPLIAAAFADQHPDLIPLAFGLPAKESFNLSLMMESSIEAIQKGGVKPLEYGGGTGPMVVAEWIKQRSLLRSVRAETKEILVTAGSSQAIDIATRTLTDPGDHVWVEGPSFFGAIRQFLLAETKLTSFPVDEDGLRVDLVEQKLQEVRGNGGTMPKMLYVMPNHHNPTGVSLSIERRKKLAELAYEYNFYILEDDAYVELSFTGEYVPSIYSFGPERVVYLSTFSKIVAPGIRMGWAVASEPLINKMRMLKSDGSTSVYVQEIVSQFLTTIDFDQHVEFLNSIYRSRMEAMVVAIEEAFDEDVSYIVPEGGFFLWLTFPGGTDTSQFMQQSLQKGVSYLDGAHFYLNADEKNHIRLGFTYCNEEEIKRGIERLAESYHEYKQKTFVLEGVKK</sequence>
<keyword evidence="9" id="KW-1185">Reference proteome</keyword>
<comment type="caution">
    <text evidence="8">The sequence shown here is derived from an EMBL/GenBank/DDBJ whole genome shotgun (WGS) entry which is preliminary data.</text>
</comment>
<dbReference type="Gene3D" id="3.40.640.10">
    <property type="entry name" value="Type I PLP-dependent aspartate aminotransferase-like (Major domain)"/>
    <property type="match status" value="1"/>
</dbReference>
<dbReference type="AlphaFoldDB" id="A0A2N5HSH0"/>
<protein>
    <submittedName>
        <fullName evidence="8">PLP-dependent aminotransferase family protein</fullName>
    </submittedName>
</protein>
<dbReference type="EMBL" id="PGVE01000017">
    <property type="protein sequence ID" value="PLS08464.1"/>
    <property type="molecule type" value="Genomic_DNA"/>
</dbReference>
<dbReference type="Gene3D" id="3.90.1150.10">
    <property type="entry name" value="Aspartate Aminotransferase, domain 1"/>
    <property type="match status" value="1"/>
</dbReference>
<dbReference type="InterPro" id="IPR015421">
    <property type="entry name" value="PyrdxlP-dep_Trfase_major"/>
</dbReference>
<keyword evidence="5 8" id="KW-0808">Transferase</keyword>
<dbReference type="GO" id="GO:0008483">
    <property type="term" value="F:transaminase activity"/>
    <property type="evidence" value="ECO:0007669"/>
    <property type="project" value="UniProtKB-KW"/>
</dbReference>
<dbReference type="GO" id="GO:0030170">
    <property type="term" value="F:pyridoxal phosphate binding"/>
    <property type="evidence" value="ECO:0007669"/>
    <property type="project" value="InterPro"/>
</dbReference>
<evidence type="ECO:0000256" key="1">
    <source>
        <dbReference type="ARBA" id="ARBA00001933"/>
    </source>
</evidence>
<dbReference type="FunFam" id="3.40.640.10:FF:000053">
    <property type="entry name" value="Aminotransferase, class I"/>
    <property type="match status" value="1"/>
</dbReference>
<proteinExistence type="inferred from homology"/>
<keyword evidence="6" id="KW-0663">Pyridoxal phosphate</keyword>
<evidence type="ECO:0000256" key="4">
    <source>
        <dbReference type="ARBA" id="ARBA00022576"/>
    </source>
</evidence>
<dbReference type="PANTHER" id="PTHR42790:SF19">
    <property type="entry name" value="KYNURENINE_ALPHA-AMINOADIPATE AMINOTRANSFERASE, MITOCHONDRIAL"/>
    <property type="match status" value="1"/>
</dbReference>
<evidence type="ECO:0000313" key="8">
    <source>
        <dbReference type="EMBL" id="PLS08464.1"/>
    </source>
</evidence>
<dbReference type="PANTHER" id="PTHR42790">
    <property type="entry name" value="AMINOTRANSFERASE"/>
    <property type="match status" value="1"/>
</dbReference>
<feature type="domain" description="Aminotransferase class I/classII large" evidence="7">
    <location>
        <begin position="88"/>
        <end position="388"/>
    </location>
</feature>
<reference evidence="8 9" key="1">
    <citation type="submission" date="2017-11" db="EMBL/GenBank/DDBJ databases">
        <title>Comparitive Functional Genomics of Dry Heat Resistant strains isolated from the Viking Spacecraft.</title>
        <authorList>
            <person name="Seuylemezian A."/>
            <person name="Cooper K."/>
            <person name="Vaishampayan P."/>
        </authorList>
    </citation>
    <scope>NUCLEOTIDE SEQUENCE [LARGE SCALE GENOMIC DNA]</scope>
    <source>
        <strain evidence="8 9">V32-6</strain>
    </source>
</reference>
<dbReference type="SUPFAM" id="SSF53383">
    <property type="entry name" value="PLP-dependent transferases"/>
    <property type="match status" value="1"/>
</dbReference>